<keyword evidence="5" id="KW-0732">Signal</keyword>
<dbReference type="SUPFAM" id="SSF51445">
    <property type="entry name" value="(Trans)glycosidases"/>
    <property type="match status" value="1"/>
</dbReference>
<dbReference type="OMA" id="TWSDWRS"/>
<accession>A0A4P7NFW9</accession>
<feature type="signal peptide" evidence="5">
    <location>
        <begin position="1"/>
        <end position="16"/>
    </location>
</feature>
<dbReference type="PANTHER" id="PTHR31263">
    <property type="entry name" value="CELLULASE FAMILY PROTEIN (AFU_ORTHOLOGUE AFUA_5G14560)"/>
    <property type="match status" value="1"/>
</dbReference>
<gene>
    <name evidence="7" type="ORF">PoMZ_07732</name>
</gene>
<evidence type="ECO:0000313" key="7">
    <source>
        <dbReference type="EMBL" id="QBZ60790.1"/>
    </source>
</evidence>
<keyword evidence="3 4" id="KW-0326">Glycosidase</keyword>
<dbReference type="InterPro" id="IPR001547">
    <property type="entry name" value="Glyco_hydro_5"/>
</dbReference>
<proteinExistence type="inferred from homology"/>
<evidence type="ECO:0000256" key="5">
    <source>
        <dbReference type="SAM" id="SignalP"/>
    </source>
</evidence>
<dbReference type="Pfam" id="PF00150">
    <property type="entry name" value="Cellulase"/>
    <property type="match status" value="1"/>
</dbReference>
<name>A0A4P7NFW9_PYROR</name>
<keyword evidence="2 4" id="KW-0378">Hydrolase</keyword>
<organism evidence="7 8">
    <name type="scientific">Pyricularia oryzae</name>
    <name type="common">Rice blast fungus</name>
    <name type="synonym">Magnaporthe oryzae</name>
    <dbReference type="NCBI Taxonomy" id="318829"/>
    <lineage>
        <taxon>Eukaryota</taxon>
        <taxon>Fungi</taxon>
        <taxon>Dikarya</taxon>
        <taxon>Ascomycota</taxon>
        <taxon>Pezizomycotina</taxon>
        <taxon>Sordariomycetes</taxon>
        <taxon>Sordariomycetidae</taxon>
        <taxon>Magnaporthales</taxon>
        <taxon>Pyriculariaceae</taxon>
        <taxon>Pyricularia</taxon>
    </lineage>
</organism>
<dbReference type="Gene3D" id="3.20.20.80">
    <property type="entry name" value="Glycosidases"/>
    <property type="match status" value="1"/>
</dbReference>
<feature type="chain" id="PRO_5020535192" description="Glycoside hydrolase family 5 domain-containing protein" evidence="5">
    <location>
        <begin position="17"/>
        <end position="423"/>
    </location>
</feature>
<comment type="similarity">
    <text evidence="1 4">Belongs to the glycosyl hydrolase 5 (cellulase A) family.</text>
</comment>
<evidence type="ECO:0000256" key="3">
    <source>
        <dbReference type="ARBA" id="ARBA00023295"/>
    </source>
</evidence>
<evidence type="ECO:0000256" key="4">
    <source>
        <dbReference type="RuleBase" id="RU361153"/>
    </source>
</evidence>
<dbReference type="EMBL" id="CP034207">
    <property type="protein sequence ID" value="QBZ60790.1"/>
    <property type="molecule type" value="Genomic_DNA"/>
</dbReference>
<dbReference type="Proteomes" id="UP000294847">
    <property type="component" value="Chromosome 4"/>
</dbReference>
<dbReference type="VEuPathDB" id="FungiDB:M_BR32_EuGene_00036551"/>
<evidence type="ECO:0000256" key="1">
    <source>
        <dbReference type="ARBA" id="ARBA00005641"/>
    </source>
</evidence>
<dbReference type="AlphaFoldDB" id="A0A4P7NFW9"/>
<evidence type="ECO:0000313" key="8">
    <source>
        <dbReference type="Proteomes" id="UP000294847"/>
    </source>
</evidence>
<dbReference type="GO" id="GO:0004553">
    <property type="term" value="F:hydrolase activity, hydrolyzing O-glycosyl compounds"/>
    <property type="evidence" value="ECO:0007669"/>
    <property type="project" value="InterPro"/>
</dbReference>
<feature type="domain" description="Glycoside hydrolase family 5" evidence="6">
    <location>
        <begin position="72"/>
        <end position="377"/>
    </location>
</feature>
<dbReference type="InterPro" id="IPR017853">
    <property type="entry name" value="GH"/>
</dbReference>
<sequence>MVRLGYLLALVGVASAAPASEPVSVKPRQAAWPNTPFHVDGRWTKDASNNTVTFAGINWPGHGEVMIPEGLQYQSIEFIASKIKSIGMNAVRLTFAIEMVDQIYDNGGTDIPLDKAFTQGLGQDNGTKILNQFLAKNPQFTAKSTRLQVYDAVAAELARQQIHIVLDNHISTGKWCCGADDGNAFWGDTQFSADLWVRGLEYMAKHGKKWQALTSMSLRNEPRTPAAGSPALNNYNWQSWYEYMKRGANAVHAANADVLVFLSGLNYDTYMTPVVRGEALTPGTGKFSFDDFPNWGRDKLVVELHNYENSQGDCTNLQNNLYNNGFQALTDPSVTTFPVMLTEYGFNMMDNSWQSVYATCIAQYMPAQKASFFIWVVAGSYYTRQGTQDFEESWGVLNHDWSDWRNPTYVEQQLVPQIKATLA</sequence>
<protein>
    <recommendedName>
        <fullName evidence="6">Glycoside hydrolase family 5 domain-containing protein</fullName>
    </recommendedName>
</protein>
<evidence type="ECO:0000259" key="6">
    <source>
        <dbReference type="Pfam" id="PF00150"/>
    </source>
</evidence>
<dbReference type="GO" id="GO:0000272">
    <property type="term" value="P:polysaccharide catabolic process"/>
    <property type="evidence" value="ECO:0007669"/>
    <property type="project" value="InterPro"/>
</dbReference>
<reference evidence="7 8" key="1">
    <citation type="journal article" date="2019" name="Mol. Biol. Evol.">
        <title>Blast fungal genomes show frequent chromosomal changes, gene gains and losses, and effector gene turnover.</title>
        <authorList>
            <person name="Gomez Luciano L.B."/>
            <person name="Jason Tsai I."/>
            <person name="Chuma I."/>
            <person name="Tosa Y."/>
            <person name="Chen Y.H."/>
            <person name="Li J.Y."/>
            <person name="Li M.Y."/>
            <person name="Jade Lu M.Y."/>
            <person name="Nakayashiki H."/>
            <person name="Li W.H."/>
        </authorList>
    </citation>
    <scope>NUCLEOTIDE SEQUENCE [LARGE SCALE GENOMIC DNA]</scope>
    <source>
        <strain evidence="7">MZ5-1-6</strain>
    </source>
</reference>
<dbReference type="PANTHER" id="PTHR31263:SF0">
    <property type="entry name" value="CELLULASE FAMILY PROTEIN (AFU_ORTHOLOGUE AFUA_5G14560)"/>
    <property type="match status" value="1"/>
</dbReference>
<evidence type="ECO:0000256" key="2">
    <source>
        <dbReference type="ARBA" id="ARBA00022801"/>
    </source>
</evidence>
<dbReference type="SMR" id="A0A4P7NFW9"/>